<dbReference type="Proteomes" id="UP000019487">
    <property type="component" value="Unassembled WGS sequence"/>
</dbReference>
<dbReference type="AlphaFoldDB" id="W9CCF4"/>
<dbReference type="OrthoDB" id="2922289at2759"/>
<dbReference type="PANTHER" id="PTHR40788:SF1">
    <property type="entry name" value="IPA PROTEIN"/>
    <property type="match status" value="1"/>
</dbReference>
<name>W9CCF4_SCLBF</name>
<organism evidence="2 3">
    <name type="scientific">Sclerotinia borealis (strain F-4128)</name>
    <dbReference type="NCBI Taxonomy" id="1432307"/>
    <lineage>
        <taxon>Eukaryota</taxon>
        <taxon>Fungi</taxon>
        <taxon>Dikarya</taxon>
        <taxon>Ascomycota</taxon>
        <taxon>Pezizomycotina</taxon>
        <taxon>Leotiomycetes</taxon>
        <taxon>Helotiales</taxon>
        <taxon>Sclerotiniaceae</taxon>
        <taxon>Sclerotinia</taxon>
    </lineage>
</organism>
<proteinExistence type="predicted"/>
<evidence type="ECO:0000256" key="1">
    <source>
        <dbReference type="SAM" id="MobiDB-lite"/>
    </source>
</evidence>
<keyword evidence="3" id="KW-1185">Reference proteome</keyword>
<protein>
    <submittedName>
        <fullName evidence="2">Uncharacterized protein</fullName>
    </submittedName>
</protein>
<accession>W9CCF4</accession>
<dbReference type="HOGENOM" id="CLU_017829_0_0_1"/>
<sequence>MFITKFEEREPHRVTNLVPPQSLRIFPHPCLNESCSECIQQYRTAEEQRFGSHCYTQTSLTIGDVWPSKNLDENVMACRELSRQHALERPGRARDAHRAKDLANSILADHEYLKRQCAVYGDKMIQRWKGYKVDKREKVLKEADPHFNPSQWVHIDMQVNSDKYKYRIGRSETKRNHLFFEYVNIEAFRGDSACLLNLLFNRAHYHPEEFVIFDSCQLKLTWLAGDVDLSYSPGCLIMQGTKYGELVHWDKDAAHRWDIIGFPRARLILQAQKALMYLLRQIVDKILHDVDKDSGPIAAQSDQVRSLEFRQSDIRGFSSSYYNEPYSVPLKFDINKLFGIAKTQLEVKKDHLWLLQTDPAYAKYWLGILSEGGLVRDKSLGFNKESLLAADLYAELQSIRLWTEVVLEIEKVKELHDSIRDQIIRGQALPPKYNRALGALEVLLVDYMTKLSSHLSISIVQRPGFSKCKDPKLNYSHDPLDFLLQHLLGKPDTSQIKFSRAMIFRHLENHLRNASKEERARIDPPSHEKRVLKDVEEFEKGDSWLYTEKSSFCDSPDTPKSSGPKIARFFERFSKLPLPSGKKDEDWIKSDEASRQALSDVWESIRAYWKMQLRYLGMSEGNMEIEMRTLSADIDPEYVADITANYGKIRAKMEECREAKANNSSKAPVQIQTNWGGESVTASKIPTTKNTKKKTRPQENAPNSNSAIVDTAQKAVVITNTQEETTPKLRIEVNKKRVFTLLTSMYRDLGDDQDMRNVPWEEFRHSMVEIGFDCTNGGGSAVMFTASSRLGRAEGRKISFHRPHPESHIAPIVLQVWRKRLAKHFGFGNDTFVYKKPENTDSQSDLVSKS</sequence>
<evidence type="ECO:0000313" key="3">
    <source>
        <dbReference type="Proteomes" id="UP000019487"/>
    </source>
</evidence>
<dbReference type="EMBL" id="AYSA01000246">
    <property type="protein sequence ID" value="ESZ94427.1"/>
    <property type="molecule type" value="Genomic_DNA"/>
</dbReference>
<dbReference type="PANTHER" id="PTHR40788">
    <property type="entry name" value="CLR5 DOMAIN-CONTAINING PROTEIN-RELATED"/>
    <property type="match status" value="1"/>
</dbReference>
<feature type="region of interest" description="Disordered" evidence="1">
    <location>
        <begin position="680"/>
        <end position="704"/>
    </location>
</feature>
<evidence type="ECO:0000313" key="2">
    <source>
        <dbReference type="EMBL" id="ESZ94427.1"/>
    </source>
</evidence>
<dbReference type="STRING" id="1432307.W9CCF4"/>
<reference evidence="2 3" key="1">
    <citation type="journal article" date="2014" name="Genome Announc.">
        <title>Draft genome sequence of Sclerotinia borealis, a psychrophilic plant pathogenic fungus.</title>
        <authorList>
            <person name="Mardanov A.V."/>
            <person name="Beletsky A.V."/>
            <person name="Kadnikov V.V."/>
            <person name="Ignatov A.N."/>
            <person name="Ravin N.V."/>
        </authorList>
    </citation>
    <scope>NUCLEOTIDE SEQUENCE [LARGE SCALE GENOMIC DNA]</scope>
    <source>
        <strain evidence="3">F-4157</strain>
    </source>
</reference>
<comment type="caution">
    <text evidence="2">The sequence shown here is derived from an EMBL/GenBank/DDBJ whole genome shotgun (WGS) entry which is preliminary data.</text>
</comment>
<gene>
    <name evidence="2" type="ORF">SBOR_5220</name>
</gene>